<name>A0ABV3RCM0_9SPHN</name>
<gene>
    <name evidence="2" type="ORF">ABUH87_11970</name>
</gene>
<feature type="transmembrane region" description="Helical" evidence="1">
    <location>
        <begin position="129"/>
        <end position="154"/>
    </location>
</feature>
<dbReference type="Proteomes" id="UP001556118">
    <property type="component" value="Unassembled WGS sequence"/>
</dbReference>
<comment type="caution">
    <text evidence="2">The sequence shown here is derived from an EMBL/GenBank/DDBJ whole genome shotgun (WGS) entry which is preliminary data.</text>
</comment>
<evidence type="ECO:0000313" key="2">
    <source>
        <dbReference type="EMBL" id="MEW9855856.1"/>
    </source>
</evidence>
<keyword evidence="1" id="KW-0812">Transmembrane</keyword>
<evidence type="ECO:0008006" key="4">
    <source>
        <dbReference type="Google" id="ProtNLM"/>
    </source>
</evidence>
<evidence type="ECO:0000256" key="1">
    <source>
        <dbReference type="SAM" id="Phobius"/>
    </source>
</evidence>
<sequence>MTRQVRGKTGIWTLLNWWLALDLAVASVATAFLKVDGFLFAEKGLFPATAILVSMSVAWTARAATVINDNDFRKAIISEDRPLVDYVYGYQLCLLVIMSTVVYIAIMAVGGFDFYMFTPEISRAASTVALYFLLSLSVRLCWTVINFSNLLALLKDRL</sequence>
<feature type="transmembrane region" description="Helical" evidence="1">
    <location>
        <begin position="45"/>
        <end position="67"/>
    </location>
</feature>
<dbReference type="RefSeq" id="WP_367773934.1">
    <property type="nucleotide sequence ID" value="NZ_JBFNXR010000048.1"/>
</dbReference>
<reference evidence="2 3" key="1">
    <citation type="submission" date="2024-06" db="EMBL/GenBank/DDBJ databases">
        <title>Novosphingobium rhizovicinus M1R2S20.</title>
        <authorList>
            <person name="Sun J.-Q."/>
        </authorList>
    </citation>
    <scope>NUCLEOTIDE SEQUENCE [LARGE SCALE GENOMIC DNA]</scope>
    <source>
        <strain evidence="2 3">M1R2S20</strain>
    </source>
</reference>
<protein>
    <recommendedName>
        <fullName evidence="4">TRAP-type C4-dicarboxylate transport system permease small subunit</fullName>
    </recommendedName>
</protein>
<dbReference type="EMBL" id="JBFNXR010000048">
    <property type="protein sequence ID" value="MEW9855856.1"/>
    <property type="molecule type" value="Genomic_DNA"/>
</dbReference>
<feature type="transmembrane region" description="Helical" evidence="1">
    <location>
        <begin position="88"/>
        <end position="109"/>
    </location>
</feature>
<keyword evidence="3" id="KW-1185">Reference proteome</keyword>
<keyword evidence="1" id="KW-0472">Membrane</keyword>
<proteinExistence type="predicted"/>
<feature type="transmembrane region" description="Helical" evidence="1">
    <location>
        <begin position="12"/>
        <end position="33"/>
    </location>
</feature>
<keyword evidence="1" id="KW-1133">Transmembrane helix</keyword>
<organism evidence="2 3">
    <name type="scientific">Novosphingobium rhizovicinum</name>
    <dbReference type="NCBI Taxonomy" id="3228928"/>
    <lineage>
        <taxon>Bacteria</taxon>
        <taxon>Pseudomonadati</taxon>
        <taxon>Pseudomonadota</taxon>
        <taxon>Alphaproteobacteria</taxon>
        <taxon>Sphingomonadales</taxon>
        <taxon>Sphingomonadaceae</taxon>
        <taxon>Novosphingobium</taxon>
    </lineage>
</organism>
<accession>A0ABV3RCM0</accession>
<evidence type="ECO:0000313" key="3">
    <source>
        <dbReference type="Proteomes" id="UP001556118"/>
    </source>
</evidence>